<proteinExistence type="inferred from homology"/>
<dbReference type="InterPro" id="IPR045003">
    <property type="entry name" value="FLA_A"/>
</dbReference>
<evidence type="ECO:0000256" key="2">
    <source>
        <dbReference type="ARBA" id="ARBA00007843"/>
    </source>
</evidence>
<comment type="subcellular location">
    <subcellularLocation>
        <location evidence="1">Cell membrane</location>
        <topology evidence="1">Lipid-anchor</topology>
        <topology evidence="1">GPI-anchor</topology>
    </subcellularLocation>
</comment>
<dbReference type="PROSITE" id="PS50213">
    <property type="entry name" value="FAS1"/>
    <property type="match status" value="1"/>
</dbReference>
<feature type="signal peptide" evidence="8">
    <location>
        <begin position="1"/>
        <end position="23"/>
    </location>
</feature>
<dbReference type="PANTHER" id="PTHR32077:SF49">
    <property type="entry name" value="FAS1 DOMAIN-CONTAINING PROTEIN"/>
    <property type="match status" value="1"/>
</dbReference>
<dbReference type="InterPro" id="IPR036378">
    <property type="entry name" value="FAS1_dom_sf"/>
</dbReference>
<name>A0AAV0QDE6_9ROSI</name>
<dbReference type="GO" id="GO:0009834">
    <property type="term" value="P:plant-type secondary cell wall biogenesis"/>
    <property type="evidence" value="ECO:0007669"/>
    <property type="project" value="TreeGrafter"/>
</dbReference>
<accession>A0AAV0QDE6</accession>
<keyword evidence="5 8" id="KW-0732">Signal</keyword>
<keyword evidence="6" id="KW-0472">Membrane</keyword>
<dbReference type="InterPro" id="IPR000782">
    <property type="entry name" value="FAS1_domain"/>
</dbReference>
<gene>
    <name evidence="10" type="ORF">LITE_LOCUS42435</name>
</gene>
<comment type="caution">
    <text evidence="10">The sequence shown here is derived from an EMBL/GenBank/DDBJ whole genome shotgun (WGS) entry which is preliminary data.</text>
</comment>
<evidence type="ECO:0000256" key="1">
    <source>
        <dbReference type="ARBA" id="ARBA00004609"/>
    </source>
</evidence>
<evidence type="ECO:0000256" key="7">
    <source>
        <dbReference type="ARBA" id="ARBA00024686"/>
    </source>
</evidence>
<dbReference type="AlphaFoldDB" id="A0AAV0QDE6"/>
<comment type="similarity">
    <text evidence="2">Belongs to the fasciclin-like AGP family.</text>
</comment>
<feature type="chain" id="PRO_5043762729" description="FAS1 domain-containing protein" evidence="8">
    <location>
        <begin position="24"/>
        <end position="247"/>
    </location>
</feature>
<keyword evidence="11" id="KW-1185">Reference proteome</keyword>
<keyword evidence="4" id="KW-0336">GPI-anchor</keyword>
<reference evidence="10" key="1">
    <citation type="submission" date="2022-08" db="EMBL/GenBank/DDBJ databases">
        <authorList>
            <person name="Gutierrez-Valencia J."/>
        </authorList>
    </citation>
    <scope>NUCLEOTIDE SEQUENCE</scope>
</reference>
<keyword evidence="3" id="KW-1003">Cell membrane</keyword>
<evidence type="ECO:0000256" key="5">
    <source>
        <dbReference type="ARBA" id="ARBA00022729"/>
    </source>
</evidence>
<dbReference type="EMBL" id="CAMGYJ010000009">
    <property type="protein sequence ID" value="CAI0542328.1"/>
    <property type="molecule type" value="Genomic_DNA"/>
</dbReference>
<evidence type="ECO:0000256" key="6">
    <source>
        <dbReference type="ARBA" id="ARBA00023136"/>
    </source>
</evidence>
<dbReference type="Proteomes" id="UP001154282">
    <property type="component" value="Unassembled WGS sequence"/>
</dbReference>
<dbReference type="GO" id="GO:0005886">
    <property type="term" value="C:plasma membrane"/>
    <property type="evidence" value="ECO:0007669"/>
    <property type="project" value="UniProtKB-SubCell"/>
</dbReference>
<dbReference type="Gene3D" id="2.30.180.10">
    <property type="entry name" value="FAS1 domain"/>
    <property type="match status" value="1"/>
</dbReference>
<evidence type="ECO:0000256" key="8">
    <source>
        <dbReference type="SAM" id="SignalP"/>
    </source>
</evidence>
<sequence>MKTQIIISISLAFLLLNIPKTLSLSPAAAPAKPPPSSPAPAAQVAVTPGPLDVAKILDKAGRFTVFLRLLKSTQEDVELYQQLNETHNGATVFAPSDGAFSGLKAGTLNSLSDGDKSELVKYHFQTVSNPLKTLAGSGKRFQLNVTTSDSMVNVTSGLTNATVSGIVYADDKVAIYQVDKVLLPMEIFAPKALAPAPAPPKSLKGEGADGPAVPKDASGAALGCVVGWKNVVMVGAATVAAVALAFL</sequence>
<evidence type="ECO:0000259" key="9">
    <source>
        <dbReference type="PROSITE" id="PS50213"/>
    </source>
</evidence>
<dbReference type="SUPFAM" id="SSF82153">
    <property type="entry name" value="FAS1 domain"/>
    <property type="match status" value="1"/>
</dbReference>
<keyword evidence="4" id="KW-0449">Lipoprotein</keyword>
<feature type="domain" description="FAS1" evidence="9">
    <location>
        <begin position="50"/>
        <end position="182"/>
    </location>
</feature>
<evidence type="ECO:0000256" key="4">
    <source>
        <dbReference type="ARBA" id="ARBA00022622"/>
    </source>
</evidence>
<organism evidence="10 11">
    <name type="scientific">Linum tenue</name>
    <dbReference type="NCBI Taxonomy" id="586396"/>
    <lineage>
        <taxon>Eukaryota</taxon>
        <taxon>Viridiplantae</taxon>
        <taxon>Streptophyta</taxon>
        <taxon>Embryophyta</taxon>
        <taxon>Tracheophyta</taxon>
        <taxon>Spermatophyta</taxon>
        <taxon>Magnoliopsida</taxon>
        <taxon>eudicotyledons</taxon>
        <taxon>Gunneridae</taxon>
        <taxon>Pentapetalae</taxon>
        <taxon>rosids</taxon>
        <taxon>fabids</taxon>
        <taxon>Malpighiales</taxon>
        <taxon>Linaceae</taxon>
        <taxon>Linum</taxon>
    </lineage>
</organism>
<dbReference type="PANTHER" id="PTHR32077">
    <property type="entry name" value="FASCICLIN-LIKE ARABINOGALACTAN PROTEIN"/>
    <property type="match status" value="1"/>
</dbReference>
<comment type="function">
    <text evidence="7">May be a cell surface adhesion protein.</text>
</comment>
<keyword evidence="4" id="KW-0325">Glycoprotein</keyword>
<evidence type="ECO:0000313" key="11">
    <source>
        <dbReference type="Proteomes" id="UP001154282"/>
    </source>
</evidence>
<dbReference type="Pfam" id="PF02469">
    <property type="entry name" value="Fasciclin"/>
    <property type="match status" value="1"/>
</dbReference>
<evidence type="ECO:0000256" key="3">
    <source>
        <dbReference type="ARBA" id="ARBA00022475"/>
    </source>
</evidence>
<dbReference type="GO" id="GO:0098552">
    <property type="term" value="C:side of membrane"/>
    <property type="evidence" value="ECO:0007669"/>
    <property type="project" value="UniProtKB-KW"/>
</dbReference>
<protein>
    <recommendedName>
        <fullName evidence="9">FAS1 domain-containing protein</fullName>
    </recommendedName>
</protein>
<evidence type="ECO:0000313" key="10">
    <source>
        <dbReference type="EMBL" id="CAI0542328.1"/>
    </source>
</evidence>
<dbReference type="SMART" id="SM00554">
    <property type="entry name" value="FAS1"/>
    <property type="match status" value="1"/>
</dbReference>